<accession>A0A933NWZ1</accession>
<evidence type="ECO:0000313" key="2">
    <source>
        <dbReference type="EMBL" id="MBI4922399.1"/>
    </source>
</evidence>
<organism evidence="2 3">
    <name type="scientific">Devosia nanyangense</name>
    <dbReference type="NCBI Taxonomy" id="1228055"/>
    <lineage>
        <taxon>Bacteria</taxon>
        <taxon>Pseudomonadati</taxon>
        <taxon>Pseudomonadota</taxon>
        <taxon>Alphaproteobacteria</taxon>
        <taxon>Hyphomicrobiales</taxon>
        <taxon>Devosiaceae</taxon>
        <taxon>Devosia</taxon>
    </lineage>
</organism>
<keyword evidence="1" id="KW-1133">Transmembrane helix</keyword>
<keyword evidence="1" id="KW-0812">Transmembrane</keyword>
<feature type="transmembrane region" description="Helical" evidence="1">
    <location>
        <begin position="12"/>
        <end position="31"/>
    </location>
</feature>
<name>A0A933NWZ1_9HYPH</name>
<dbReference type="Proteomes" id="UP000782610">
    <property type="component" value="Unassembled WGS sequence"/>
</dbReference>
<feature type="transmembrane region" description="Helical" evidence="1">
    <location>
        <begin position="38"/>
        <end position="60"/>
    </location>
</feature>
<evidence type="ECO:0000313" key="3">
    <source>
        <dbReference type="Proteomes" id="UP000782610"/>
    </source>
</evidence>
<reference evidence="2" key="1">
    <citation type="submission" date="2020-07" db="EMBL/GenBank/DDBJ databases">
        <title>Huge and variable diversity of episymbiotic CPR bacteria and DPANN archaea in groundwater ecosystems.</title>
        <authorList>
            <person name="He C.Y."/>
            <person name="Keren R."/>
            <person name="Whittaker M."/>
            <person name="Farag I.F."/>
            <person name="Doudna J."/>
            <person name="Cate J.H.D."/>
            <person name="Banfield J.F."/>
        </authorList>
    </citation>
    <scope>NUCLEOTIDE SEQUENCE</scope>
    <source>
        <strain evidence="2">NC_groundwater_1586_Pr3_B-0.1um_66_15</strain>
    </source>
</reference>
<comment type="caution">
    <text evidence="2">The sequence shown here is derived from an EMBL/GenBank/DDBJ whole genome shotgun (WGS) entry which is preliminary data.</text>
</comment>
<protein>
    <submittedName>
        <fullName evidence="2">Uncharacterized protein</fullName>
    </submittedName>
</protein>
<keyword evidence="1" id="KW-0472">Membrane</keyword>
<evidence type="ECO:0000256" key="1">
    <source>
        <dbReference type="SAM" id="Phobius"/>
    </source>
</evidence>
<sequence length="61" mass="6477">MTALFGFFNGEHAPVMASVVAFTAFFLIGRLMSARQGVAFAFAFTPLLLFFVVESAAAGLV</sequence>
<dbReference type="AlphaFoldDB" id="A0A933NWZ1"/>
<dbReference type="EMBL" id="JACRAF010000031">
    <property type="protein sequence ID" value="MBI4922399.1"/>
    <property type="molecule type" value="Genomic_DNA"/>
</dbReference>
<proteinExistence type="predicted"/>
<gene>
    <name evidence="2" type="ORF">HY834_11665</name>
</gene>